<dbReference type="AlphaFoldDB" id="A0A4Y6UNX8"/>
<keyword evidence="2" id="KW-1185">Reference proteome</keyword>
<accession>A0A4Y6UNX8</accession>
<name>A0A4Y6UNX8_9PROT</name>
<sequence length="138" mass="15892">MTYHLPGFSFDPPENTQDNSIIALTLSPPNTTPFNVHFIHSPIPLETTLEEFIIKDLTIRKEHDDYILKWKKPYQQTNLSGFILAGFIEETDERRLYILSGNKVLILTAHTQGIFSSEQLHTLNQLVQSLRVNTQNEI</sequence>
<dbReference type="Proteomes" id="UP000316313">
    <property type="component" value="Plasmid unnamed1"/>
</dbReference>
<keyword evidence="1" id="KW-0614">Plasmid</keyword>
<dbReference type="EMBL" id="CP038142">
    <property type="protein sequence ID" value="QDH18096.1"/>
    <property type="molecule type" value="Genomic_DNA"/>
</dbReference>
<dbReference type="Gene3D" id="3.40.1000.10">
    <property type="entry name" value="Mog1/PsbP, alpha/beta/alpha sandwich"/>
    <property type="match status" value="1"/>
</dbReference>
<dbReference type="SUPFAM" id="SSF55724">
    <property type="entry name" value="Mog1p/PsbP-like"/>
    <property type="match status" value="1"/>
</dbReference>
<reference evidence="1 2" key="1">
    <citation type="submission" date="2019-03" db="EMBL/GenBank/DDBJ databases">
        <title>The complete genome sequence of Swingsia samuiensis NBRC107927(T).</title>
        <authorList>
            <person name="Chua K.-O."/>
            <person name="Chan K.-G."/>
            <person name="See-Too W.-S."/>
        </authorList>
    </citation>
    <scope>NUCLEOTIDE SEQUENCE [LARGE SCALE GENOMIC DNA]</scope>
    <source>
        <strain evidence="1 2">AH83</strain>
        <plasmid evidence="1 2">unnamed1</plasmid>
    </source>
</reference>
<geneLocation type="plasmid" evidence="1">
    <name>unnamed1</name>
</geneLocation>
<evidence type="ECO:0000313" key="1">
    <source>
        <dbReference type="EMBL" id="QDH18096.1"/>
    </source>
</evidence>
<protein>
    <recommendedName>
        <fullName evidence="3">DUF1795 domain-containing protein</fullName>
    </recommendedName>
</protein>
<dbReference type="OrthoDB" id="9012334at2"/>
<proteinExistence type="predicted"/>
<gene>
    <name evidence="1" type="ORF">E3D00_10370</name>
</gene>
<organism evidence="1 2">
    <name type="scientific">Swingsia samuiensis</name>
    <dbReference type="NCBI Taxonomy" id="1293412"/>
    <lineage>
        <taxon>Bacteria</taxon>
        <taxon>Pseudomonadati</taxon>
        <taxon>Pseudomonadota</taxon>
        <taxon>Alphaproteobacteria</taxon>
        <taxon>Acetobacterales</taxon>
        <taxon>Acetobacteraceae</taxon>
        <taxon>Swingsia</taxon>
    </lineage>
</organism>
<evidence type="ECO:0008006" key="3">
    <source>
        <dbReference type="Google" id="ProtNLM"/>
    </source>
</evidence>
<dbReference type="RefSeq" id="WP_141462482.1">
    <property type="nucleotide sequence ID" value="NZ_CP038142.1"/>
</dbReference>
<evidence type="ECO:0000313" key="2">
    <source>
        <dbReference type="Proteomes" id="UP000316313"/>
    </source>
</evidence>
<dbReference type="InterPro" id="IPR016123">
    <property type="entry name" value="Mog1/PsbP_a/b/a-sand"/>
</dbReference>
<dbReference type="KEGG" id="ssam:E3D00_10370"/>